<evidence type="ECO:0000313" key="2">
    <source>
        <dbReference type="EMBL" id="KAH7111319.1"/>
    </source>
</evidence>
<dbReference type="EMBL" id="JAGMWT010000024">
    <property type="protein sequence ID" value="KAH7111319.1"/>
    <property type="molecule type" value="Genomic_DNA"/>
</dbReference>
<feature type="coiled-coil region" evidence="1">
    <location>
        <begin position="67"/>
        <end position="101"/>
    </location>
</feature>
<keyword evidence="1" id="KW-0175">Coiled coil</keyword>
<organism evidence="2 3">
    <name type="scientific">Dendryphion nanum</name>
    <dbReference type="NCBI Taxonomy" id="256645"/>
    <lineage>
        <taxon>Eukaryota</taxon>
        <taxon>Fungi</taxon>
        <taxon>Dikarya</taxon>
        <taxon>Ascomycota</taxon>
        <taxon>Pezizomycotina</taxon>
        <taxon>Dothideomycetes</taxon>
        <taxon>Pleosporomycetidae</taxon>
        <taxon>Pleosporales</taxon>
        <taxon>Torulaceae</taxon>
        <taxon>Dendryphion</taxon>
    </lineage>
</organism>
<protein>
    <submittedName>
        <fullName evidence="2">Uncharacterized protein</fullName>
    </submittedName>
</protein>
<dbReference type="Proteomes" id="UP000700596">
    <property type="component" value="Unassembled WGS sequence"/>
</dbReference>
<evidence type="ECO:0000256" key="1">
    <source>
        <dbReference type="SAM" id="Coils"/>
    </source>
</evidence>
<comment type="caution">
    <text evidence="2">The sequence shown here is derived from an EMBL/GenBank/DDBJ whole genome shotgun (WGS) entry which is preliminary data.</text>
</comment>
<name>A0A9P9I9D0_9PLEO</name>
<proteinExistence type="predicted"/>
<gene>
    <name evidence="2" type="ORF">B0J11DRAFT_619907</name>
</gene>
<reference evidence="2" key="1">
    <citation type="journal article" date="2021" name="Nat. Commun.">
        <title>Genetic determinants of endophytism in the Arabidopsis root mycobiome.</title>
        <authorList>
            <person name="Mesny F."/>
            <person name="Miyauchi S."/>
            <person name="Thiergart T."/>
            <person name="Pickel B."/>
            <person name="Atanasova L."/>
            <person name="Karlsson M."/>
            <person name="Huettel B."/>
            <person name="Barry K.W."/>
            <person name="Haridas S."/>
            <person name="Chen C."/>
            <person name="Bauer D."/>
            <person name="Andreopoulos W."/>
            <person name="Pangilinan J."/>
            <person name="LaButti K."/>
            <person name="Riley R."/>
            <person name="Lipzen A."/>
            <person name="Clum A."/>
            <person name="Drula E."/>
            <person name="Henrissat B."/>
            <person name="Kohler A."/>
            <person name="Grigoriev I.V."/>
            <person name="Martin F.M."/>
            <person name="Hacquard S."/>
        </authorList>
    </citation>
    <scope>NUCLEOTIDE SEQUENCE</scope>
    <source>
        <strain evidence="2">MPI-CAGE-CH-0243</strain>
    </source>
</reference>
<evidence type="ECO:0000313" key="3">
    <source>
        <dbReference type="Proteomes" id="UP000700596"/>
    </source>
</evidence>
<keyword evidence="3" id="KW-1185">Reference proteome</keyword>
<sequence>MAVKKQIVGMIFSRVFIQNFTLPEQGGGSAKLDEVVQLIASLKETIAQQSSIITNQNSIIESIRTVLTAIKAKQQDLKGQNAELQETMESLRAQLDTLSIEPPSTQKWTTVAASSQPVPSQSRQHASMVIKVATKEDAEKLLSSDSITFGGGGAFRSPFEEWGTPVA</sequence>
<dbReference type="AlphaFoldDB" id="A0A9P9I9D0"/>
<accession>A0A9P9I9D0</accession>
<dbReference type="OrthoDB" id="3782775at2759"/>